<reference evidence="2" key="1">
    <citation type="submission" date="2022-10" db="EMBL/GenBank/DDBJ databases">
        <title>The WGS of Solirubrobacter sp. CPCC 204708.</title>
        <authorList>
            <person name="Jiang Z."/>
        </authorList>
    </citation>
    <scope>NUCLEOTIDE SEQUENCE</scope>
    <source>
        <strain evidence="2">CPCC 204708</strain>
    </source>
</reference>
<proteinExistence type="predicted"/>
<accession>A0ABT4RNL1</accession>
<evidence type="ECO:0000313" key="3">
    <source>
        <dbReference type="Proteomes" id="UP001147700"/>
    </source>
</evidence>
<organism evidence="2 3">
    <name type="scientific">Solirubrobacter deserti</name>
    <dbReference type="NCBI Taxonomy" id="2282478"/>
    <lineage>
        <taxon>Bacteria</taxon>
        <taxon>Bacillati</taxon>
        <taxon>Actinomycetota</taxon>
        <taxon>Thermoleophilia</taxon>
        <taxon>Solirubrobacterales</taxon>
        <taxon>Solirubrobacteraceae</taxon>
        <taxon>Solirubrobacter</taxon>
    </lineage>
</organism>
<evidence type="ECO:0000313" key="2">
    <source>
        <dbReference type="EMBL" id="MDA0140152.1"/>
    </source>
</evidence>
<gene>
    <name evidence="2" type="ORF">OJ962_21810</name>
</gene>
<protein>
    <recommendedName>
        <fullName evidence="4">DUF222 domain-containing protein</fullName>
    </recommendedName>
</protein>
<comment type="caution">
    <text evidence="2">The sequence shown here is derived from an EMBL/GenBank/DDBJ whole genome shotgun (WGS) entry which is preliminary data.</text>
</comment>
<feature type="region of interest" description="Disordered" evidence="1">
    <location>
        <begin position="1"/>
        <end position="28"/>
    </location>
</feature>
<dbReference type="RefSeq" id="WP_202952522.1">
    <property type="nucleotide sequence ID" value="NZ_JAPCID010000034.1"/>
</dbReference>
<evidence type="ECO:0008006" key="4">
    <source>
        <dbReference type="Google" id="ProtNLM"/>
    </source>
</evidence>
<name>A0ABT4RNL1_9ACTN</name>
<dbReference type="EMBL" id="JAPCID010000034">
    <property type="protein sequence ID" value="MDA0140152.1"/>
    <property type="molecule type" value="Genomic_DNA"/>
</dbReference>
<dbReference type="Proteomes" id="UP001147700">
    <property type="component" value="Unassembled WGS sequence"/>
</dbReference>
<keyword evidence="3" id="KW-1185">Reference proteome</keyword>
<feature type="compositionally biased region" description="Basic and acidic residues" evidence="1">
    <location>
        <begin position="1"/>
        <end position="14"/>
    </location>
</feature>
<evidence type="ECO:0000256" key="1">
    <source>
        <dbReference type="SAM" id="MobiDB-lite"/>
    </source>
</evidence>
<sequence length="324" mass="34716">MRRTVRERPAERSESAVLSRAATSPQHQVLDLQRSAGNASVAAMLSRQAAPAAAATLPSAEELTSRIANCIGIWETNRGGDAPNPQESSLDTVAGVKASMATIEQATMPYALDALRRHVSLRNLAEPPLTREEIDAAILRVQAVPTLLTAITTAAAAGTSPDDFIRDRQAQITPTGLSDEHVRTMFSAVELKETIDTKHGELGKTKTAKQAAEEIPEGDRLGLGVGSLTSYIRTPRNWGENRAAWQRLAVNLMPGNVGERVNAVATSSGGTALAGPVVRGRVDAQLAQTPRPTEQQIVERVAQQNNPNETGYGANVWATYQRIY</sequence>